<evidence type="ECO:0000256" key="1">
    <source>
        <dbReference type="ARBA" id="ARBA00022801"/>
    </source>
</evidence>
<dbReference type="InterPro" id="IPR002508">
    <property type="entry name" value="MurNAc-LAA_cat"/>
</dbReference>
<dbReference type="GeneID" id="90533119"/>
<organism evidence="4 5">
    <name type="scientific">Neglectibacter timonensis</name>
    <dbReference type="NCBI Taxonomy" id="1776382"/>
    <lineage>
        <taxon>Bacteria</taxon>
        <taxon>Bacillati</taxon>
        <taxon>Bacillota</taxon>
        <taxon>Clostridia</taxon>
        <taxon>Eubacteriales</taxon>
        <taxon>Oscillospiraceae</taxon>
        <taxon>Neglectibacter</taxon>
    </lineage>
</organism>
<dbReference type="PANTHER" id="PTHR30404">
    <property type="entry name" value="N-ACETYLMURAMOYL-L-ALANINE AMIDASE"/>
    <property type="match status" value="1"/>
</dbReference>
<comment type="caution">
    <text evidence="4">The sequence shown here is derived from an EMBL/GenBank/DDBJ whole genome shotgun (WGS) entry which is preliminary data.</text>
</comment>
<keyword evidence="5" id="KW-1185">Reference proteome</keyword>
<keyword evidence="1 4" id="KW-0378">Hydrolase</keyword>
<reference evidence="4 5" key="1">
    <citation type="submission" date="2022-06" db="EMBL/GenBank/DDBJ databases">
        <title>Isolation of gut microbiota from human fecal samples.</title>
        <authorList>
            <person name="Pamer E.G."/>
            <person name="Barat B."/>
            <person name="Waligurski E."/>
            <person name="Medina S."/>
            <person name="Paddock L."/>
            <person name="Mostad J."/>
        </authorList>
    </citation>
    <scope>NUCLEOTIDE SEQUENCE [LARGE SCALE GENOMIC DNA]</scope>
    <source>
        <strain evidence="4 5">DFI.9.73</strain>
    </source>
</reference>
<dbReference type="Proteomes" id="UP001524473">
    <property type="component" value="Unassembled WGS sequence"/>
</dbReference>
<feature type="signal peptide" evidence="2">
    <location>
        <begin position="1"/>
        <end position="28"/>
    </location>
</feature>
<protein>
    <submittedName>
        <fullName evidence="4">N-acetylmuramoyl-L-alanine amidase</fullName>
        <ecNumber evidence="4">3.5.1.28</ecNumber>
    </submittedName>
</protein>
<dbReference type="EMBL" id="JANFZH010000039">
    <property type="protein sequence ID" value="MCQ4841139.1"/>
    <property type="molecule type" value="Genomic_DNA"/>
</dbReference>
<name>A0ABT1S2G6_9FIRM</name>
<dbReference type="GO" id="GO:0008745">
    <property type="term" value="F:N-acetylmuramoyl-L-alanine amidase activity"/>
    <property type="evidence" value="ECO:0007669"/>
    <property type="project" value="UniProtKB-EC"/>
</dbReference>
<gene>
    <name evidence="4" type="ORF">NE695_14585</name>
</gene>
<dbReference type="Pfam" id="PF01520">
    <property type="entry name" value="Amidase_3"/>
    <property type="match status" value="1"/>
</dbReference>
<evidence type="ECO:0000313" key="5">
    <source>
        <dbReference type="Proteomes" id="UP001524473"/>
    </source>
</evidence>
<dbReference type="SMART" id="SM00646">
    <property type="entry name" value="Ami_3"/>
    <property type="match status" value="1"/>
</dbReference>
<dbReference type="PANTHER" id="PTHR30404:SF0">
    <property type="entry name" value="N-ACETYLMURAMOYL-L-ALANINE AMIDASE AMIC"/>
    <property type="match status" value="1"/>
</dbReference>
<keyword evidence="2" id="KW-0732">Signal</keyword>
<dbReference type="CDD" id="cd02696">
    <property type="entry name" value="MurNAc-LAA"/>
    <property type="match status" value="1"/>
</dbReference>
<dbReference type="Gene3D" id="3.40.630.40">
    <property type="entry name" value="Zn-dependent exopeptidases"/>
    <property type="match status" value="1"/>
</dbReference>
<evidence type="ECO:0000313" key="4">
    <source>
        <dbReference type="EMBL" id="MCQ4841139.1"/>
    </source>
</evidence>
<accession>A0ABT1S2G6</accession>
<dbReference type="SUPFAM" id="SSF53187">
    <property type="entry name" value="Zn-dependent exopeptidases"/>
    <property type="match status" value="1"/>
</dbReference>
<dbReference type="EC" id="3.5.1.28" evidence="4"/>
<dbReference type="RefSeq" id="WP_066865919.1">
    <property type="nucleotide sequence ID" value="NZ_CABKVV010000014.1"/>
</dbReference>
<evidence type="ECO:0000256" key="2">
    <source>
        <dbReference type="SAM" id="SignalP"/>
    </source>
</evidence>
<evidence type="ECO:0000259" key="3">
    <source>
        <dbReference type="SMART" id="SM00646"/>
    </source>
</evidence>
<sequence>MKRNYQKIVFPAIVFAAFLFFAFQTVQAFGIVAFHADFFKKKGTVVIDAGHGGEDGGAVGVNGVMEKDINLAIALNLQKYLQENNFEVIMIRDGDYAVGDQSLGSISERKRSDTKNRLRTVEEMGKCILISIHQNYFTEGKYDGAQVFYSPNDTESSSLAEAIRQNITSSLQPENKRENKAAEKNIYLLYHTTVPAVLVECGFLSNPAEAERLCDEKYQKDMAAAIYNGLIDYLSAKTDKTPSETSSVA</sequence>
<feature type="domain" description="MurNAc-LAA" evidence="3">
    <location>
        <begin position="126"/>
        <end position="231"/>
    </location>
</feature>
<feature type="chain" id="PRO_5046979080" evidence="2">
    <location>
        <begin position="29"/>
        <end position="249"/>
    </location>
</feature>
<dbReference type="InterPro" id="IPR050695">
    <property type="entry name" value="N-acetylmuramoyl_amidase_3"/>
</dbReference>
<proteinExistence type="predicted"/>